<reference evidence="1 2" key="1">
    <citation type="submission" date="2016-12" db="EMBL/GenBank/DDBJ databases">
        <authorList>
            <person name="Song W.-J."/>
            <person name="Kurnit D.M."/>
        </authorList>
    </citation>
    <scope>NUCLEOTIDE SEQUENCE [LARGE SCALE GENOMIC DNA]</scope>
    <source>
        <strain evidence="1 2">175</strain>
    </source>
</reference>
<sequence length="182" mass="20867">MIYDFEWDPHKADINYRKHGISFERASEVFRDPLALTVYDVAHSDYEERWNTLGLDQSLTLLVVAHTYQVTGPSNAIVRIISARLASKREQQNYSEEPNIMGVAMNQDNILDQNDDLPAEIDFSKGTRGKFYHPDLKFNIPIYLDEEVQRYLAAIASRKGISISDVANDLLKKDIAMIEAMR</sequence>
<dbReference type="STRING" id="1760988.SAMN02949497_2253"/>
<protein>
    <submittedName>
        <fullName evidence="1">Uncharacterized conserved protein, DUF497 family</fullName>
    </submittedName>
</protein>
<dbReference type="EMBL" id="FXAM01000001">
    <property type="protein sequence ID" value="SMF94914.1"/>
    <property type="molecule type" value="Genomic_DNA"/>
</dbReference>
<proteinExistence type="predicted"/>
<dbReference type="Pfam" id="PF04365">
    <property type="entry name" value="BrnT_toxin"/>
    <property type="match status" value="1"/>
</dbReference>
<evidence type="ECO:0000313" key="2">
    <source>
        <dbReference type="Proteomes" id="UP000192923"/>
    </source>
</evidence>
<dbReference type="Proteomes" id="UP000192923">
    <property type="component" value="Unassembled WGS sequence"/>
</dbReference>
<dbReference type="Gene3D" id="3.10.450.530">
    <property type="entry name" value="Ribonuclease toxin, BrnT, of type II toxin-antitoxin system"/>
    <property type="match status" value="1"/>
</dbReference>
<dbReference type="InterPro" id="IPR007460">
    <property type="entry name" value="BrnT_toxin"/>
</dbReference>
<organism evidence="1 2">
    <name type="scientific">Methylomagnum ishizawai</name>
    <dbReference type="NCBI Taxonomy" id="1760988"/>
    <lineage>
        <taxon>Bacteria</taxon>
        <taxon>Pseudomonadati</taxon>
        <taxon>Pseudomonadota</taxon>
        <taxon>Gammaproteobacteria</taxon>
        <taxon>Methylococcales</taxon>
        <taxon>Methylococcaceae</taxon>
        <taxon>Methylomagnum</taxon>
    </lineage>
</organism>
<dbReference type="AlphaFoldDB" id="A0A1Y6D3E0"/>
<dbReference type="RefSeq" id="WP_217807283.1">
    <property type="nucleotide sequence ID" value="NZ_FXAM01000001.1"/>
</dbReference>
<evidence type="ECO:0000313" key="1">
    <source>
        <dbReference type="EMBL" id="SMF94914.1"/>
    </source>
</evidence>
<accession>A0A1Y6D3E0</accession>
<name>A0A1Y6D3E0_9GAMM</name>
<keyword evidence="2" id="KW-1185">Reference proteome</keyword>
<dbReference type="InterPro" id="IPR038573">
    <property type="entry name" value="BrnT_sf"/>
</dbReference>
<gene>
    <name evidence="1" type="ORF">SAMN02949497_2253</name>
</gene>